<dbReference type="EMBL" id="CAJPWZ010001787">
    <property type="protein sequence ID" value="CAG2223451.1"/>
    <property type="molecule type" value="Genomic_DNA"/>
</dbReference>
<feature type="domain" description="DOMON" evidence="4">
    <location>
        <begin position="1"/>
        <end position="79"/>
    </location>
</feature>
<dbReference type="SMART" id="SM00664">
    <property type="entry name" value="DoH"/>
    <property type="match status" value="1"/>
</dbReference>
<dbReference type="InterPro" id="IPR024548">
    <property type="entry name" value="Cu2_monoox_C"/>
</dbReference>
<protein>
    <recommendedName>
        <fullName evidence="4">DOMON domain-containing protein</fullName>
    </recommendedName>
</protein>
<dbReference type="CDD" id="cd09631">
    <property type="entry name" value="DOMON_DOH"/>
    <property type="match status" value="1"/>
</dbReference>
<organism evidence="5 6">
    <name type="scientific">Mytilus edulis</name>
    <name type="common">Blue mussel</name>
    <dbReference type="NCBI Taxonomy" id="6550"/>
    <lineage>
        <taxon>Eukaryota</taxon>
        <taxon>Metazoa</taxon>
        <taxon>Spiralia</taxon>
        <taxon>Lophotrochozoa</taxon>
        <taxon>Mollusca</taxon>
        <taxon>Bivalvia</taxon>
        <taxon>Autobranchia</taxon>
        <taxon>Pteriomorphia</taxon>
        <taxon>Mytilida</taxon>
        <taxon>Mytiloidea</taxon>
        <taxon>Mytilidae</taxon>
        <taxon>Mytilinae</taxon>
        <taxon>Mytilus</taxon>
    </lineage>
</organism>
<dbReference type="InterPro" id="IPR005018">
    <property type="entry name" value="DOMON_domain"/>
</dbReference>
<comment type="caution">
    <text evidence="5">The sequence shown here is derived from an EMBL/GenBank/DDBJ whole genome shotgun (WGS) entry which is preliminary data.</text>
</comment>
<evidence type="ECO:0000313" key="6">
    <source>
        <dbReference type="Proteomes" id="UP000683360"/>
    </source>
</evidence>
<dbReference type="InterPro" id="IPR036939">
    <property type="entry name" value="Cu2_ascorb_mOase_N_sf"/>
</dbReference>
<keyword evidence="6" id="KW-1185">Reference proteome</keyword>
<dbReference type="PROSITE" id="PS50836">
    <property type="entry name" value="DOMON"/>
    <property type="match status" value="1"/>
</dbReference>
<dbReference type="InterPro" id="IPR008977">
    <property type="entry name" value="PHM/PNGase_F_dom_sf"/>
</dbReference>
<dbReference type="GO" id="GO:0030667">
    <property type="term" value="C:secretory granule membrane"/>
    <property type="evidence" value="ECO:0007669"/>
    <property type="project" value="TreeGrafter"/>
</dbReference>
<dbReference type="PANTHER" id="PTHR10157">
    <property type="entry name" value="DOPAMINE BETA HYDROXYLASE RELATED"/>
    <property type="match status" value="1"/>
</dbReference>
<evidence type="ECO:0000256" key="3">
    <source>
        <dbReference type="ARBA" id="ARBA00023180"/>
    </source>
</evidence>
<dbReference type="InterPro" id="IPR028460">
    <property type="entry name" value="Tbh/DBH"/>
</dbReference>
<dbReference type="PRINTS" id="PR00767">
    <property type="entry name" value="DBMONOXGNASE"/>
</dbReference>
<dbReference type="Proteomes" id="UP000683360">
    <property type="component" value="Unassembled WGS sequence"/>
</dbReference>
<dbReference type="Gene3D" id="2.60.120.230">
    <property type="match status" value="2"/>
</dbReference>
<dbReference type="PANTHER" id="PTHR10157:SF23">
    <property type="entry name" value="MOXD1 HOMOLOG 1"/>
    <property type="match status" value="1"/>
</dbReference>
<dbReference type="Pfam" id="PF01082">
    <property type="entry name" value="Cu2_monooxygen"/>
    <property type="match status" value="1"/>
</dbReference>
<sequence>MFPSDVVMGWVKNGNVHFADYHTTEHSAPVKDRTQDYTLLNGEENDFGTVLKFVRKLDTCDENDYKISDDTIRIIFAHSEDDPNDENDLRWHGTEGRGVKFMYLLNAVTKPDLSGNIITRDMTQTNYHVPPQVTTYRCKAFTLSDLGKKHHMIKFESHIQRGMEPYVHHILVYKCPPLSKEWINKDYFCYLNGREVAPCGSVFFGWEYGGQDFYFPDNVGMPIGEPDDDATYIMEVHYNNPELRSDLVDNSGMRITFTPDLRKYDAGLLTTGVQIGPTHMIPPHETDFVNTGFCQAECLEQGLKDMPGQQVKVFAAWQHSHLLAYAMTTKHLRNGKEIEPFADDQAYDFNYQQIRLLRKEVPLKMGGEATTDEMCISFIFYYPRMPLDGCLADPIFDTIPEIKDMKPPEQVKFLQGYNWKDRHARLLFRNNMEKTKYRSSCYARNPSFVSLVI</sequence>
<dbReference type="InterPro" id="IPR000323">
    <property type="entry name" value="Cu2_ascorb_mOase_N"/>
</dbReference>
<dbReference type="InterPro" id="IPR014784">
    <property type="entry name" value="Cu2_ascorb_mOase-like_C"/>
</dbReference>
<proteinExistence type="inferred from homology"/>
<dbReference type="GO" id="GO:0006589">
    <property type="term" value="P:octopamine biosynthetic process"/>
    <property type="evidence" value="ECO:0007669"/>
    <property type="project" value="TreeGrafter"/>
</dbReference>
<dbReference type="SUPFAM" id="SSF49742">
    <property type="entry name" value="PHM/PNGase F"/>
    <property type="match status" value="2"/>
</dbReference>
<evidence type="ECO:0000256" key="2">
    <source>
        <dbReference type="ARBA" id="ARBA00023157"/>
    </source>
</evidence>
<keyword evidence="3" id="KW-0325">Glycoprotein</keyword>
<comment type="similarity">
    <text evidence="1">Belongs to the copper type II ascorbate-dependent monooxygenase family.</text>
</comment>
<dbReference type="Pfam" id="PF03351">
    <property type="entry name" value="DOMON"/>
    <property type="match status" value="1"/>
</dbReference>
<name>A0A8S3SQ21_MYTED</name>
<dbReference type="Pfam" id="PF03712">
    <property type="entry name" value="Cu2_monoox_C"/>
    <property type="match status" value="1"/>
</dbReference>
<accession>A0A8S3SQ21</accession>
<dbReference type="GO" id="GO:0042421">
    <property type="term" value="P:norepinephrine biosynthetic process"/>
    <property type="evidence" value="ECO:0007669"/>
    <property type="project" value="TreeGrafter"/>
</dbReference>
<gene>
    <name evidence="5" type="ORF">MEDL_36702</name>
</gene>
<dbReference type="GO" id="GO:0042420">
    <property type="term" value="P:dopamine catabolic process"/>
    <property type="evidence" value="ECO:0007669"/>
    <property type="project" value="TreeGrafter"/>
</dbReference>
<evidence type="ECO:0000313" key="5">
    <source>
        <dbReference type="EMBL" id="CAG2223451.1"/>
    </source>
</evidence>
<dbReference type="GO" id="GO:0004500">
    <property type="term" value="F:dopamine beta-monooxygenase activity"/>
    <property type="evidence" value="ECO:0007669"/>
    <property type="project" value="InterPro"/>
</dbReference>
<evidence type="ECO:0000256" key="1">
    <source>
        <dbReference type="ARBA" id="ARBA00010676"/>
    </source>
</evidence>
<dbReference type="GO" id="GO:0005507">
    <property type="term" value="F:copper ion binding"/>
    <property type="evidence" value="ECO:0007669"/>
    <property type="project" value="InterPro"/>
</dbReference>
<dbReference type="InterPro" id="IPR000945">
    <property type="entry name" value="DBH-like"/>
</dbReference>
<reference evidence="5" key="1">
    <citation type="submission" date="2021-03" db="EMBL/GenBank/DDBJ databases">
        <authorList>
            <person name="Bekaert M."/>
        </authorList>
    </citation>
    <scope>NUCLEOTIDE SEQUENCE</scope>
</reference>
<dbReference type="Gene3D" id="2.60.120.310">
    <property type="entry name" value="Copper type II, ascorbate-dependent monooxygenase, N-terminal domain"/>
    <property type="match status" value="1"/>
</dbReference>
<dbReference type="OrthoDB" id="10003276at2759"/>
<evidence type="ECO:0000259" key="4">
    <source>
        <dbReference type="PROSITE" id="PS50836"/>
    </source>
</evidence>
<dbReference type="InterPro" id="IPR045266">
    <property type="entry name" value="DOH_DOMON"/>
</dbReference>
<keyword evidence="2" id="KW-1015">Disulfide bond</keyword>
<dbReference type="GO" id="GO:0005615">
    <property type="term" value="C:extracellular space"/>
    <property type="evidence" value="ECO:0007669"/>
    <property type="project" value="TreeGrafter"/>
</dbReference>
<dbReference type="AlphaFoldDB" id="A0A8S3SQ21"/>